<keyword evidence="6 15" id="KW-0808">Transferase</keyword>
<comment type="pathway">
    <text evidence="2 15">Cofactor biosynthesis; FAD biosynthesis; FAD from FMN: step 1/1.</text>
</comment>
<dbReference type="GO" id="GO:0009231">
    <property type="term" value="P:riboflavin biosynthetic process"/>
    <property type="evidence" value="ECO:0007669"/>
    <property type="project" value="InterPro"/>
</dbReference>
<dbReference type="GO" id="GO:0008531">
    <property type="term" value="F:riboflavin kinase activity"/>
    <property type="evidence" value="ECO:0007669"/>
    <property type="project" value="UniProtKB-UniRule"/>
</dbReference>
<dbReference type="EC" id="2.7.7.2" evidence="15"/>
<evidence type="ECO:0000256" key="4">
    <source>
        <dbReference type="ARBA" id="ARBA00022630"/>
    </source>
</evidence>
<dbReference type="GO" id="GO:0006747">
    <property type="term" value="P:FAD biosynthetic process"/>
    <property type="evidence" value="ECO:0007669"/>
    <property type="project" value="UniProtKB-UniRule"/>
</dbReference>
<comment type="function">
    <text evidence="1">Catalyzes the phosphorylation of riboflavin to FMN followed by the adenylation of FMN to FAD.</text>
</comment>
<dbReference type="InterPro" id="IPR002606">
    <property type="entry name" value="Riboflavin_kinase_bac"/>
</dbReference>
<dbReference type="InterPro" id="IPR015864">
    <property type="entry name" value="FAD_synthase"/>
</dbReference>
<dbReference type="InterPro" id="IPR004821">
    <property type="entry name" value="Cyt_trans-like"/>
</dbReference>
<dbReference type="EC" id="2.7.1.26" evidence="15"/>
<dbReference type="FunFam" id="3.40.50.620:FF:000021">
    <property type="entry name" value="Riboflavin biosynthesis protein"/>
    <property type="match status" value="1"/>
</dbReference>
<dbReference type="AlphaFoldDB" id="A0A4S1CFE7"/>
<comment type="catalytic activity">
    <reaction evidence="13 15">
        <text>riboflavin + ATP = FMN + ADP + H(+)</text>
        <dbReference type="Rhea" id="RHEA:14357"/>
        <dbReference type="ChEBI" id="CHEBI:15378"/>
        <dbReference type="ChEBI" id="CHEBI:30616"/>
        <dbReference type="ChEBI" id="CHEBI:57986"/>
        <dbReference type="ChEBI" id="CHEBI:58210"/>
        <dbReference type="ChEBI" id="CHEBI:456216"/>
        <dbReference type="EC" id="2.7.1.26"/>
    </reaction>
</comment>
<dbReference type="Pfam" id="PF06574">
    <property type="entry name" value="FAD_syn"/>
    <property type="match status" value="1"/>
</dbReference>
<feature type="domain" description="Riboflavin kinase" evidence="16">
    <location>
        <begin position="183"/>
        <end position="306"/>
    </location>
</feature>
<dbReference type="Gene3D" id="2.40.30.30">
    <property type="entry name" value="Riboflavin kinase-like"/>
    <property type="match status" value="1"/>
</dbReference>
<keyword evidence="8 15" id="KW-0547">Nucleotide-binding</keyword>
<evidence type="ECO:0000313" key="18">
    <source>
        <dbReference type="Proteomes" id="UP000306416"/>
    </source>
</evidence>
<organism evidence="17 18">
    <name type="scientific">Geomonas terrae</name>
    <dbReference type="NCBI Taxonomy" id="2562681"/>
    <lineage>
        <taxon>Bacteria</taxon>
        <taxon>Pseudomonadati</taxon>
        <taxon>Thermodesulfobacteriota</taxon>
        <taxon>Desulfuromonadia</taxon>
        <taxon>Geobacterales</taxon>
        <taxon>Geobacteraceae</taxon>
        <taxon>Geomonas</taxon>
    </lineage>
</organism>
<proteinExistence type="inferred from homology"/>
<dbReference type="InterPro" id="IPR023468">
    <property type="entry name" value="Riboflavin_kinase"/>
</dbReference>
<comment type="pathway">
    <text evidence="3 15">Cofactor biosynthesis; FMN biosynthesis; FMN from riboflavin (ATP route): step 1/1.</text>
</comment>
<sequence length="330" mass="36302">MEIFRSIPEIREKLRHPVVTIGNFDGVHLGHREIFKRVRQIAREIGGVSVVITFVPHPLKVVAAHKEVRLITTSREKEALIEGSGIDYLLEIPFDKEFASVPAAVFVEKVLVDAIGVERLVIGYDYAFGRGREGDVALLRRLGERHGYTVEELEPISDGSTVYSSTAVRRMVSAGNVSCAASLLGRHFSISGKVVHGHERGRNLGFPTANIETEKDLIPSVGVYAVKVCMGDRLFDGACNIGANPTFGNQHLSIEVFLLDFEGDLYGRELTLFFIERLRGEKRFSGLDELKEAIAADVARCREILSDARPVLSESGGDWDCASPGTGRPD</sequence>
<keyword evidence="11 15" id="KW-0067">ATP-binding</keyword>
<dbReference type="SMART" id="SM00904">
    <property type="entry name" value="Flavokinase"/>
    <property type="match status" value="1"/>
</dbReference>
<dbReference type="NCBIfam" id="TIGR00083">
    <property type="entry name" value="ribF"/>
    <property type="match status" value="1"/>
</dbReference>
<evidence type="ECO:0000256" key="7">
    <source>
        <dbReference type="ARBA" id="ARBA00022695"/>
    </source>
</evidence>
<dbReference type="Proteomes" id="UP000306416">
    <property type="component" value="Unassembled WGS sequence"/>
</dbReference>
<accession>A0A4S1CFE7</accession>
<evidence type="ECO:0000259" key="16">
    <source>
        <dbReference type="SMART" id="SM00904"/>
    </source>
</evidence>
<keyword evidence="10 15" id="KW-0274">FAD</keyword>
<comment type="catalytic activity">
    <reaction evidence="14 15">
        <text>FMN + ATP + H(+) = FAD + diphosphate</text>
        <dbReference type="Rhea" id="RHEA:17237"/>
        <dbReference type="ChEBI" id="CHEBI:15378"/>
        <dbReference type="ChEBI" id="CHEBI:30616"/>
        <dbReference type="ChEBI" id="CHEBI:33019"/>
        <dbReference type="ChEBI" id="CHEBI:57692"/>
        <dbReference type="ChEBI" id="CHEBI:58210"/>
        <dbReference type="EC" id="2.7.7.2"/>
    </reaction>
</comment>
<gene>
    <name evidence="17" type="ORF">E4633_08065</name>
</gene>
<dbReference type="UniPathway" id="UPA00276">
    <property type="reaction ID" value="UER00406"/>
</dbReference>
<evidence type="ECO:0000313" key="17">
    <source>
        <dbReference type="EMBL" id="TGU72258.1"/>
    </source>
</evidence>
<name>A0A4S1CFE7_9BACT</name>
<evidence type="ECO:0000256" key="8">
    <source>
        <dbReference type="ARBA" id="ARBA00022741"/>
    </source>
</evidence>
<dbReference type="PANTHER" id="PTHR22749:SF6">
    <property type="entry name" value="RIBOFLAVIN KINASE"/>
    <property type="match status" value="1"/>
</dbReference>
<keyword evidence="9 15" id="KW-0418">Kinase</keyword>
<keyword evidence="7 15" id="KW-0548">Nucleotidyltransferase</keyword>
<dbReference type="GO" id="GO:0009398">
    <property type="term" value="P:FMN biosynthetic process"/>
    <property type="evidence" value="ECO:0007669"/>
    <property type="project" value="UniProtKB-UniRule"/>
</dbReference>
<evidence type="ECO:0000256" key="14">
    <source>
        <dbReference type="ARBA" id="ARBA00049494"/>
    </source>
</evidence>
<evidence type="ECO:0000256" key="5">
    <source>
        <dbReference type="ARBA" id="ARBA00022643"/>
    </source>
</evidence>
<dbReference type="GO" id="GO:0003919">
    <property type="term" value="F:FMN adenylyltransferase activity"/>
    <property type="evidence" value="ECO:0007669"/>
    <property type="project" value="UniProtKB-UniRule"/>
</dbReference>
<dbReference type="FunFam" id="2.40.30.30:FF:000003">
    <property type="entry name" value="Riboflavin biosynthesis protein"/>
    <property type="match status" value="1"/>
</dbReference>
<dbReference type="EMBL" id="SRSC01000002">
    <property type="protein sequence ID" value="TGU72258.1"/>
    <property type="molecule type" value="Genomic_DNA"/>
</dbReference>
<evidence type="ECO:0000256" key="9">
    <source>
        <dbReference type="ARBA" id="ARBA00022777"/>
    </source>
</evidence>
<reference evidence="17 18" key="1">
    <citation type="submission" date="2019-04" db="EMBL/GenBank/DDBJ databases">
        <title>Geobacter oryzae sp. nov., ferric-reducing bacteria isolated from paddy soil.</title>
        <authorList>
            <person name="Xu Z."/>
            <person name="Masuda Y."/>
            <person name="Itoh H."/>
            <person name="Senoo K."/>
        </authorList>
    </citation>
    <scope>NUCLEOTIDE SEQUENCE [LARGE SCALE GENOMIC DNA]</scope>
    <source>
        <strain evidence="17 18">Red111</strain>
    </source>
</reference>
<dbReference type="InterPro" id="IPR014729">
    <property type="entry name" value="Rossmann-like_a/b/a_fold"/>
</dbReference>
<keyword evidence="18" id="KW-1185">Reference proteome</keyword>
<dbReference type="CDD" id="cd02064">
    <property type="entry name" value="FAD_synthetase_N"/>
    <property type="match status" value="1"/>
</dbReference>
<evidence type="ECO:0000256" key="1">
    <source>
        <dbReference type="ARBA" id="ARBA00002121"/>
    </source>
</evidence>
<dbReference type="InterPro" id="IPR023465">
    <property type="entry name" value="Riboflavin_kinase_dom_sf"/>
</dbReference>
<keyword evidence="5 15" id="KW-0288">FMN</keyword>
<dbReference type="UniPathway" id="UPA00277">
    <property type="reaction ID" value="UER00407"/>
</dbReference>
<evidence type="ECO:0000256" key="2">
    <source>
        <dbReference type="ARBA" id="ARBA00004726"/>
    </source>
</evidence>
<dbReference type="RefSeq" id="WP_135869744.1">
    <property type="nucleotide sequence ID" value="NZ_SRSC01000002.1"/>
</dbReference>
<evidence type="ECO:0000256" key="6">
    <source>
        <dbReference type="ARBA" id="ARBA00022679"/>
    </source>
</evidence>
<dbReference type="Pfam" id="PF01687">
    <property type="entry name" value="Flavokinase"/>
    <property type="match status" value="1"/>
</dbReference>
<dbReference type="SUPFAM" id="SSF82114">
    <property type="entry name" value="Riboflavin kinase-like"/>
    <property type="match status" value="1"/>
</dbReference>
<dbReference type="PANTHER" id="PTHR22749">
    <property type="entry name" value="RIBOFLAVIN KINASE/FMN ADENYLYLTRANSFERASE"/>
    <property type="match status" value="1"/>
</dbReference>
<evidence type="ECO:0000256" key="12">
    <source>
        <dbReference type="ARBA" id="ARBA00023268"/>
    </source>
</evidence>
<dbReference type="NCBIfam" id="TIGR00125">
    <property type="entry name" value="cyt_tran_rel"/>
    <property type="match status" value="1"/>
</dbReference>
<keyword evidence="4 15" id="KW-0285">Flavoprotein</keyword>
<comment type="similarity">
    <text evidence="15">Belongs to the ribF family.</text>
</comment>
<comment type="caution">
    <text evidence="17">The sequence shown here is derived from an EMBL/GenBank/DDBJ whole genome shotgun (WGS) entry which is preliminary data.</text>
</comment>
<keyword evidence="12" id="KW-0511">Multifunctional enzyme</keyword>
<dbReference type="InterPro" id="IPR015865">
    <property type="entry name" value="Riboflavin_kinase_bac/euk"/>
</dbReference>
<dbReference type="PIRSF" id="PIRSF004491">
    <property type="entry name" value="FAD_Synth"/>
    <property type="match status" value="1"/>
</dbReference>
<dbReference type="NCBIfam" id="NF004160">
    <property type="entry name" value="PRK05627.1-3"/>
    <property type="match status" value="1"/>
</dbReference>
<evidence type="ECO:0000256" key="10">
    <source>
        <dbReference type="ARBA" id="ARBA00022827"/>
    </source>
</evidence>
<dbReference type="SUPFAM" id="SSF52374">
    <property type="entry name" value="Nucleotidylyl transferase"/>
    <property type="match status" value="1"/>
</dbReference>
<evidence type="ECO:0000256" key="3">
    <source>
        <dbReference type="ARBA" id="ARBA00005201"/>
    </source>
</evidence>
<evidence type="ECO:0000256" key="11">
    <source>
        <dbReference type="ARBA" id="ARBA00022840"/>
    </source>
</evidence>
<dbReference type="Gene3D" id="3.40.50.620">
    <property type="entry name" value="HUPs"/>
    <property type="match status" value="1"/>
</dbReference>
<protein>
    <recommendedName>
        <fullName evidence="15">Riboflavin biosynthesis protein</fullName>
    </recommendedName>
    <domain>
        <recommendedName>
            <fullName evidence="15">Riboflavin kinase</fullName>
            <ecNumber evidence="15">2.7.1.26</ecNumber>
        </recommendedName>
        <alternativeName>
            <fullName evidence="15">Flavokinase</fullName>
        </alternativeName>
    </domain>
    <domain>
        <recommendedName>
            <fullName evidence="15">FMN adenylyltransferase</fullName>
            <ecNumber evidence="15">2.7.7.2</ecNumber>
        </recommendedName>
        <alternativeName>
            <fullName evidence="15">FAD pyrophosphorylase</fullName>
        </alternativeName>
        <alternativeName>
            <fullName evidence="15">FAD synthase</fullName>
        </alternativeName>
    </domain>
</protein>
<evidence type="ECO:0000256" key="13">
    <source>
        <dbReference type="ARBA" id="ARBA00047880"/>
    </source>
</evidence>
<evidence type="ECO:0000256" key="15">
    <source>
        <dbReference type="PIRNR" id="PIRNR004491"/>
    </source>
</evidence>
<dbReference type="GO" id="GO:0005524">
    <property type="term" value="F:ATP binding"/>
    <property type="evidence" value="ECO:0007669"/>
    <property type="project" value="UniProtKB-UniRule"/>
</dbReference>
<dbReference type="NCBIfam" id="NF004162">
    <property type="entry name" value="PRK05627.1-5"/>
    <property type="match status" value="1"/>
</dbReference>